<evidence type="ECO:0000313" key="1">
    <source>
        <dbReference type="EMBL" id="KAJ1885530.1"/>
    </source>
</evidence>
<protein>
    <submittedName>
        <fullName evidence="1">tRNA modification GTPase gtpbp3, mitochondrial</fullName>
    </submittedName>
</protein>
<sequence length="429" mass="46699">MLPRPPRPRQAQLTRIHHPTDRTNTLDRGLCLFFPSPNSYTGEDMAELHVHGGTAVVGAILQALGGLPGMRLAEAGEFSRRAFDSGKMDLTEIEGVADLVNAQTEEQRRMAVRQAGGELHRMYDRWRTQLVGARAQMEAFIDFSEDENIEDGVVPQARAGVQVLGAAVRRHLDDRRRGELLRDGVELCIVGPPNAGKSSLLNRLALRQVAIVSEVAGTTRDIVEATLDIGGFPVVIRDSAGLRETTGDAVEAEGIRRAVEAARRADVRVVVLDAEQAMRARSIADAVSHPAWLELTAMPHTFVVLNKVDRPAVRGWAPPPGFSPGLRPVLVSCVTMEGWDALMRGVAADIRGTWGSHSSAAASMPLTKARHREHLLRCMGHVDAFERCEDVVLAAEELRHAADALGRITGRVGIEDVLDALFTQFCIGK</sequence>
<comment type="caution">
    <text evidence="1">The sequence shown here is derived from an EMBL/GenBank/DDBJ whole genome shotgun (WGS) entry which is preliminary data.</text>
</comment>
<name>A0ACC1I1H5_9FUNG</name>
<evidence type="ECO:0000313" key="2">
    <source>
        <dbReference type="Proteomes" id="UP001150581"/>
    </source>
</evidence>
<reference evidence="1" key="1">
    <citation type="submission" date="2022-07" db="EMBL/GenBank/DDBJ databases">
        <title>Phylogenomic reconstructions and comparative analyses of Kickxellomycotina fungi.</title>
        <authorList>
            <person name="Reynolds N.K."/>
            <person name="Stajich J.E."/>
            <person name="Barry K."/>
            <person name="Grigoriev I.V."/>
            <person name="Crous P."/>
            <person name="Smith M.E."/>
        </authorList>
    </citation>
    <scope>NUCLEOTIDE SEQUENCE</scope>
    <source>
        <strain evidence="1">Benny 63K</strain>
    </source>
</reference>
<gene>
    <name evidence="1" type="primary">GTPBP3_2</name>
    <name evidence="1" type="ORF">LPJ66_010071</name>
</gene>
<dbReference type="EMBL" id="JANBPG010002504">
    <property type="protein sequence ID" value="KAJ1885530.1"/>
    <property type="molecule type" value="Genomic_DNA"/>
</dbReference>
<proteinExistence type="predicted"/>
<keyword evidence="2" id="KW-1185">Reference proteome</keyword>
<organism evidence="1 2">
    <name type="scientific">Kickxella alabastrina</name>
    <dbReference type="NCBI Taxonomy" id="61397"/>
    <lineage>
        <taxon>Eukaryota</taxon>
        <taxon>Fungi</taxon>
        <taxon>Fungi incertae sedis</taxon>
        <taxon>Zoopagomycota</taxon>
        <taxon>Kickxellomycotina</taxon>
        <taxon>Kickxellomycetes</taxon>
        <taxon>Kickxellales</taxon>
        <taxon>Kickxellaceae</taxon>
        <taxon>Kickxella</taxon>
    </lineage>
</organism>
<dbReference type="Proteomes" id="UP001150581">
    <property type="component" value="Unassembled WGS sequence"/>
</dbReference>
<accession>A0ACC1I1H5</accession>